<feature type="transmembrane region" description="Helical" evidence="8">
    <location>
        <begin position="492"/>
        <end position="517"/>
    </location>
</feature>
<dbReference type="InterPro" id="IPR016688">
    <property type="entry name" value="MscS-like_plants/fungi"/>
</dbReference>
<comment type="similarity">
    <text evidence="2 6">Belongs to the MscS (TC 1.A.23) family.</text>
</comment>
<evidence type="ECO:0000256" key="6">
    <source>
        <dbReference type="PIRNR" id="PIRNR017209"/>
    </source>
</evidence>
<feature type="compositionally biased region" description="Polar residues" evidence="7">
    <location>
        <begin position="52"/>
        <end position="66"/>
    </location>
</feature>
<comment type="subcellular location">
    <subcellularLocation>
        <location evidence="1">Endomembrane system</location>
        <topology evidence="1">Multi-pass membrane protein</topology>
    </subcellularLocation>
    <subcellularLocation>
        <location evidence="6">Endoplasmic reticulum membrane</location>
    </subcellularLocation>
</comment>
<evidence type="ECO:0000256" key="7">
    <source>
        <dbReference type="SAM" id="MobiDB-lite"/>
    </source>
</evidence>
<dbReference type="InterPro" id="IPR023408">
    <property type="entry name" value="MscS_beta-dom_sf"/>
</dbReference>
<dbReference type="InterPro" id="IPR002048">
    <property type="entry name" value="EF_hand_dom"/>
</dbReference>
<dbReference type="PANTHER" id="PTHR31323:SF15">
    <property type="entry name" value="MECHANOSENSITIVE ION CHANNEL PROTEIN MSY1"/>
    <property type="match status" value="1"/>
</dbReference>
<keyword evidence="11" id="KW-1185">Reference proteome</keyword>
<feature type="region of interest" description="Disordered" evidence="7">
    <location>
        <begin position="1"/>
        <end position="74"/>
    </location>
</feature>
<feature type="compositionally biased region" description="Basic and acidic residues" evidence="7">
    <location>
        <begin position="8"/>
        <end position="17"/>
    </location>
</feature>
<keyword evidence="5 6" id="KW-0472">Membrane</keyword>
<dbReference type="OrthoDB" id="544685at2759"/>
<evidence type="ECO:0000313" key="11">
    <source>
        <dbReference type="Proteomes" id="UP000076154"/>
    </source>
</evidence>
<dbReference type="Gene3D" id="2.30.30.60">
    <property type="match status" value="1"/>
</dbReference>
<dbReference type="Pfam" id="PF00924">
    <property type="entry name" value="MS_channel_2nd"/>
    <property type="match status" value="1"/>
</dbReference>
<feature type="transmembrane region" description="Helical" evidence="8">
    <location>
        <begin position="236"/>
        <end position="255"/>
    </location>
</feature>
<dbReference type="InterPro" id="IPR058650">
    <property type="entry name" value="Msy1/2-like"/>
</dbReference>
<keyword evidence="6" id="KW-0256">Endoplasmic reticulum</keyword>
<dbReference type="EMBL" id="LUEZ02000122">
    <property type="protein sequence ID" value="RDB16972.1"/>
    <property type="molecule type" value="Genomic_DNA"/>
</dbReference>
<protein>
    <recommendedName>
        <fullName evidence="6">Mechanosensitive ion channel protein</fullName>
    </recommendedName>
</protein>
<feature type="transmembrane region" description="Helical" evidence="8">
    <location>
        <begin position="188"/>
        <end position="215"/>
    </location>
</feature>
<dbReference type="PROSITE" id="PS50222">
    <property type="entry name" value="EF_HAND_2"/>
    <property type="match status" value="1"/>
</dbReference>
<dbReference type="FunCoup" id="A0A369J6F9">
    <property type="interactions" value="8"/>
</dbReference>
<feature type="transmembrane region" description="Helical" evidence="8">
    <location>
        <begin position="145"/>
        <end position="168"/>
    </location>
</feature>
<dbReference type="GO" id="GO:0005789">
    <property type="term" value="C:endoplasmic reticulum membrane"/>
    <property type="evidence" value="ECO:0007669"/>
    <property type="project" value="UniProtKB-SubCell"/>
</dbReference>
<dbReference type="Proteomes" id="UP000076154">
    <property type="component" value="Unassembled WGS sequence"/>
</dbReference>
<reference evidence="10" key="1">
    <citation type="submission" date="2018-04" db="EMBL/GenBank/DDBJ databases">
        <title>Whole genome sequencing of Hypsizygus marmoreus.</title>
        <authorList>
            <person name="Choi I.-G."/>
            <person name="Min B."/>
            <person name="Kim J.-G."/>
            <person name="Kim S."/>
            <person name="Oh Y.-L."/>
            <person name="Kong W.-S."/>
            <person name="Park H."/>
            <person name="Jeong J."/>
            <person name="Song E.-S."/>
        </authorList>
    </citation>
    <scope>NUCLEOTIDE SEQUENCE [LARGE SCALE GENOMIC DNA]</scope>
    <source>
        <strain evidence="10">51987-8</strain>
    </source>
</reference>
<evidence type="ECO:0000313" key="10">
    <source>
        <dbReference type="EMBL" id="RDB16972.1"/>
    </source>
</evidence>
<evidence type="ECO:0000256" key="1">
    <source>
        <dbReference type="ARBA" id="ARBA00004127"/>
    </source>
</evidence>
<evidence type="ECO:0000256" key="4">
    <source>
        <dbReference type="ARBA" id="ARBA00022989"/>
    </source>
</evidence>
<evidence type="ECO:0000256" key="2">
    <source>
        <dbReference type="ARBA" id="ARBA00008017"/>
    </source>
</evidence>
<feature type="transmembrane region" description="Helical" evidence="8">
    <location>
        <begin position="275"/>
        <end position="292"/>
    </location>
</feature>
<evidence type="ECO:0000256" key="3">
    <source>
        <dbReference type="ARBA" id="ARBA00022692"/>
    </source>
</evidence>
<dbReference type="GO" id="GO:0005262">
    <property type="term" value="F:calcium channel activity"/>
    <property type="evidence" value="ECO:0007669"/>
    <property type="project" value="TreeGrafter"/>
</dbReference>
<accession>A0A369J6F9</accession>
<feature type="domain" description="EF-hand" evidence="9">
    <location>
        <begin position="436"/>
        <end position="471"/>
    </location>
</feature>
<dbReference type="InterPro" id="IPR010920">
    <property type="entry name" value="LSM_dom_sf"/>
</dbReference>
<dbReference type="InParanoid" id="A0A369J6F9"/>
<dbReference type="GO" id="GO:0006874">
    <property type="term" value="P:intracellular calcium ion homeostasis"/>
    <property type="evidence" value="ECO:0007669"/>
    <property type="project" value="TreeGrafter"/>
</dbReference>
<sequence length="815" mass="91136">MPSSRPLSQEKYHRLEEQDANINPATVQARDTHYTSLTIMSTYPPTRPTFEGQGSSHSTVPSTQDASPRPQHAQVGFSSEYDAERAQTPAGLPYHSKSSSWDLLSGIKKFEHSYEEFDSRNASQAHLAYADGDLPKNKFVRFYNYLLNVSIVTRWFLFIVPVLGILWIPGILSLTRFPNAAIWGVRLLWWSIWLSVCWGGWWAALAASLVLPTILRATIGVVALGTRRYIEWMQALHRYIALFAWTLGSWISWGPLIDNNQKAGSGDKSVKAVDLVARLLFAFFLCSAVLLFEKFSIQWIAGKFHERSYAERIADQKFAVKSLVALYRRSSDIPGRSDTLRGNVGAKRTSVNPKRFFKKIRQGVRLAATTTTTALGNVASEIAGSSVLQPNSPQAMVKTALESANKSRLLARRLFYSFAKPGAEFLLLEDIAHYFETPGEAEQVFTLFDKDMNGDASRDEVELACLEFHREQLSIENSMRDLDSAVGRLDNILISVYVIIVILIIAIALEAQLVALVTGAGTLILGLSWLIGGSLQEVLTSIIFLFVKHPFDVGDRVNINKEYYTVKEIRLLSTVFLDSNNALVQAPNTILNGTFIQNIRRSPQMSETFTFDVSFATTFEDLERLREKMLEFVKAERRDYQPSFDVTVKDFPDQEKMTLTADIKYKSNAQQGALKAKRRNKWICALKTALAEVGIYGPKGNPNEPPPTTRYTQVPWDEVQVAERQAAHALDRNPSVASPLAGGWQLTGKNAILADSSDVFGESDELYMTSPRRNLSQDNDLRHRATIPTAVSMPTATVASTSSIRPDVIEMTSRH</sequence>
<evidence type="ECO:0000256" key="5">
    <source>
        <dbReference type="ARBA" id="ARBA00023136"/>
    </source>
</evidence>
<dbReference type="PIRSF" id="PIRSF017209">
    <property type="entry name" value="Memb_At2g17000_prd"/>
    <property type="match status" value="1"/>
</dbReference>
<feature type="compositionally biased region" description="Polar residues" evidence="7">
    <location>
        <begin position="34"/>
        <end position="44"/>
    </location>
</feature>
<evidence type="ECO:0000259" key="9">
    <source>
        <dbReference type="PROSITE" id="PS50222"/>
    </source>
</evidence>
<name>A0A369J6F9_HYPMA</name>
<gene>
    <name evidence="10" type="ORF">Hypma_002635</name>
</gene>
<organism evidence="10 11">
    <name type="scientific">Hypsizygus marmoreus</name>
    <name type="common">White beech mushroom</name>
    <name type="synonym">Agaricus marmoreus</name>
    <dbReference type="NCBI Taxonomy" id="39966"/>
    <lineage>
        <taxon>Eukaryota</taxon>
        <taxon>Fungi</taxon>
        <taxon>Dikarya</taxon>
        <taxon>Basidiomycota</taxon>
        <taxon>Agaricomycotina</taxon>
        <taxon>Agaricomycetes</taxon>
        <taxon>Agaricomycetidae</taxon>
        <taxon>Agaricales</taxon>
        <taxon>Tricholomatineae</taxon>
        <taxon>Lyophyllaceae</taxon>
        <taxon>Hypsizygus</taxon>
    </lineage>
</organism>
<dbReference type="PANTHER" id="PTHR31323">
    <property type="entry name" value="MECHANOSENSITIVE ION CHANNEL PROTEIN MSY2"/>
    <property type="match status" value="1"/>
</dbReference>
<dbReference type="AlphaFoldDB" id="A0A369J6F9"/>
<comment type="caution">
    <text evidence="10">The sequence shown here is derived from an EMBL/GenBank/DDBJ whole genome shotgun (WGS) entry which is preliminary data.</text>
</comment>
<keyword evidence="3 8" id="KW-0812">Transmembrane</keyword>
<dbReference type="SUPFAM" id="SSF50182">
    <property type="entry name" value="Sm-like ribonucleoproteins"/>
    <property type="match status" value="1"/>
</dbReference>
<dbReference type="InterPro" id="IPR006685">
    <property type="entry name" value="MscS_channel_2nd"/>
</dbReference>
<feature type="transmembrane region" description="Helical" evidence="8">
    <location>
        <begin position="523"/>
        <end position="547"/>
    </location>
</feature>
<proteinExistence type="inferred from homology"/>
<dbReference type="GO" id="GO:0005509">
    <property type="term" value="F:calcium ion binding"/>
    <property type="evidence" value="ECO:0007669"/>
    <property type="project" value="InterPro"/>
</dbReference>
<dbReference type="Pfam" id="PF25886">
    <property type="entry name" value="Msy1"/>
    <property type="match status" value="1"/>
</dbReference>
<evidence type="ECO:0000256" key="8">
    <source>
        <dbReference type="SAM" id="Phobius"/>
    </source>
</evidence>
<keyword evidence="4 8" id="KW-1133">Transmembrane helix</keyword>
<dbReference type="STRING" id="39966.A0A369J6F9"/>